<dbReference type="PANTHER" id="PTHR11358">
    <property type="entry name" value="ARGINASE/AGMATINASE"/>
    <property type="match status" value="1"/>
</dbReference>
<keyword evidence="4" id="KW-0464">Manganese</keyword>
<evidence type="ECO:0000256" key="3">
    <source>
        <dbReference type="ARBA" id="ARBA00022801"/>
    </source>
</evidence>
<feature type="binding site" evidence="4">
    <location>
        <position position="215"/>
    </location>
    <ligand>
        <name>Mn(2+)</name>
        <dbReference type="ChEBI" id="CHEBI:29035"/>
        <label>1</label>
    </ligand>
</feature>
<organism evidence="5 6">
    <name type="scientific">Desulfosarcina widdelii</name>
    <dbReference type="NCBI Taxonomy" id="947919"/>
    <lineage>
        <taxon>Bacteria</taxon>
        <taxon>Pseudomonadati</taxon>
        <taxon>Thermodesulfobacteriota</taxon>
        <taxon>Desulfobacteria</taxon>
        <taxon>Desulfobacterales</taxon>
        <taxon>Desulfosarcinaceae</taxon>
        <taxon>Desulfosarcina</taxon>
    </lineage>
</organism>
<accession>A0A5K7ZFB5</accession>
<feature type="binding site" evidence="4">
    <location>
        <position position="137"/>
    </location>
    <ligand>
        <name>Mn(2+)</name>
        <dbReference type="ChEBI" id="CHEBI:29035"/>
        <label>1</label>
    </ligand>
</feature>
<proteinExistence type="inferred from homology"/>
<evidence type="ECO:0000313" key="6">
    <source>
        <dbReference type="Proteomes" id="UP000427769"/>
    </source>
</evidence>
<dbReference type="PIRSF" id="PIRSF036979">
    <property type="entry name" value="Arginase"/>
    <property type="match status" value="1"/>
</dbReference>
<evidence type="ECO:0000256" key="1">
    <source>
        <dbReference type="ARBA" id="ARBA00009227"/>
    </source>
</evidence>
<feature type="binding site" evidence="4">
    <location>
        <position position="110"/>
    </location>
    <ligand>
        <name>Mn(2+)</name>
        <dbReference type="ChEBI" id="CHEBI:29035"/>
        <label>1</label>
    </ligand>
</feature>
<dbReference type="PANTHER" id="PTHR11358:SF26">
    <property type="entry name" value="GUANIDINO ACID HYDROLASE, MITOCHONDRIAL"/>
    <property type="match status" value="1"/>
</dbReference>
<keyword evidence="6" id="KW-1185">Reference proteome</keyword>
<dbReference type="Gene3D" id="3.40.800.10">
    <property type="entry name" value="Ureohydrolase domain"/>
    <property type="match status" value="1"/>
</dbReference>
<dbReference type="InterPro" id="IPR006035">
    <property type="entry name" value="Ureohydrolase"/>
</dbReference>
<comment type="similarity">
    <text evidence="1">Belongs to the arginase family. Agmatinase subfamily.</text>
</comment>
<comment type="cofactor">
    <cofactor evidence="4">
        <name>Mn(2+)</name>
        <dbReference type="ChEBI" id="CHEBI:29035"/>
    </cofactor>
    <text evidence="4">Binds 2 manganese ions per subunit.</text>
</comment>
<dbReference type="GO" id="GO:0033389">
    <property type="term" value="P:putrescine biosynthetic process from arginine, via agmatine"/>
    <property type="evidence" value="ECO:0007669"/>
    <property type="project" value="TreeGrafter"/>
</dbReference>
<dbReference type="EMBL" id="AP021875">
    <property type="protein sequence ID" value="BBO74797.1"/>
    <property type="molecule type" value="Genomic_DNA"/>
</dbReference>
<feature type="binding site" evidence="4">
    <location>
        <position position="133"/>
    </location>
    <ligand>
        <name>Mn(2+)</name>
        <dbReference type="ChEBI" id="CHEBI:29035"/>
        <label>1</label>
    </ligand>
</feature>
<protein>
    <submittedName>
        <fullName evidence="5">Agmatinase</fullName>
    </submittedName>
</protein>
<dbReference type="Proteomes" id="UP000427769">
    <property type="component" value="Chromosome"/>
</dbReference>
<dbReference type="GO" id="GO:0046872">
    <property type="term" value="F:metal ion binding"/>
    <property type="evidence" value="ECO:0007669"/>
    <property type="project" value="UniProtKB-KW"/>
</dbReference>
<dbReference type="RefSeq" id="WP_155303781.1">
    <property type="nucleotide sequence ID" value="NZ_AP021875.1"/>
</dbReference>
<evidence type="ECO:0000256" key="4">
    <source>
        <dbReference type="PIRSR" id="PIRSR036979-1"/>
    </source>
</evidence>
<reference evidence="5 6" key="1">
    <citation type="submission" date="2019-11" db="EMBL/GenBank/DDBJ databases">
        <title>Comparative genomics of hydrocarbon-degrading Desulfosarcina strains.</title>
        <authorList>
            <person name="Watanabe M."/>
            <person name="Kojima H."/>
            <person name="Fukui M."/>
        </authorList>
    </citation>
    <scope>NUCLEOTIDE SEQUENCE [LARGE SCALE GENOMIC DNA]</scope>
    <source>
        <strain evidence="5 6">PP31</strain>
    </source>
</reference>
<keyword evidence="3" id="KW-0378">Hydrolase</keyword>
<evidence type="ECO:0000256" key="2">
    <source>
        <dbReference type="ARBA" id="ARBA00022723"/>
    </source>
</evidence>
<feature type="binding site" evidence="4">
    <location>
        <position position="135"/>
    </location>
    <ligand>
        <name>Mn(2+)</name>
        <dbReference type="ChEBI" id="CHEBI:29035"/>
        <label>1</label>
    </ligand>
</feature>
<dbReference type="CDD" id="cd11593">
    <property type="entry name" value="Agmatinase-like_2"/>
    <property type="match status" value="1"/>
</dbReference>
<dbReference type="Pfam" id="PF00491">
    <property type="entry name" value="Arginase"/>
    <property type="match status" value="1"/>
</dbReference>
<name>A0A5K7ZFB5_9BACT</name>
<dbReference type="NCBIfam" id="TIGR01230">
    <property type="entry name" value="agmatinase"/>
    <property type="match status" value="1"/>
</dbReference>
<keyword evidence="2 4" id="KW-0479">Metal-binding</keyword>
<dbReference type="SUPFAM" id="SSF52768">
    <property type="entry name" value="Arginase/deacetylase"/>
    <property type="match status" value="1"/>
</dbReference>
<feature type="binding site" evidence="4">
    <location>
        <position position="217"/>
    </location>
    <ligand>
        <name>Mn(2+)</name>
        <dbReference type="ChEBI" id="CHEBI:29035"/>
        <label>1</label>
    </ligand>
</feature>
<dbReference type="KEGG" id="dwd:DSCW_22140"/>
<gene>
    <name evidence="5" type="ORF">DSCW_22140</name>
</gene>
<dbReference type="AlphaFoldDB" id="A0A5K7ZFB5"/>
<evidence type="ECO:0000313" key="5">
    <source>
        <dbReference type="EMBL" id="BBO74797.1"/>
    </source>
</evidence>
<dbReference type="InterPro" id="IPR005925">
    <property type="entry name" value="Agmatinase-rel"/>
</dbReference>
<dbReference type="PROSITE" id="PS51409">
    <property type="entry name" value="ARGINASE_2"/>
    <property type="match status" value="1"/>
</dbReference>
<dbReference type="InterPro" id="IPR023696">
    <property type="entry name" value="Ureohydrolase_dom_sf"/>
</dbReference>
<dbReference type="OrthoDB" id="9789727at2"/>
<dbReference type="GO" id="GO:0008783">
    <property type="term" value="F:agmatinase activity"/>
    <property type="evidence" value="ECO:0007669"/>
    <property type="project" value="TreeGrafter"/>
</dbReference>
<sequence length="288" mass="31728">MTPHAKPYLGLPEELCDLETARVVIVPFGYEGGVSYGKGAAAAPDAVLNASQYLELYDEVLDDEPCRVGIATLEQPEIPAEPEAMCETLAKMTGELLDRGKFVAVIGGDHSITSGYVQALADHHEEFGVLQLDAHADLRDTYEGSPMSHACVMARIREITPHTLQIGIRSLSAEEARLAKDRNLSLCTMHRFRKNGFDLDAALQRLPQHLFITVDVDVFDWSVIASTGTPEPGGMLWDECMDLLAAVFHNKTVIGFDVVELAHRDHDSNSPFATAKLIYKMIGMRFCR</sequence>